<dbReference type="CDD" id="cd03024">
    <property type="entry name" value="DsbA_FrnE"/>
    <property type="match status" value="1"/>
</dbReference>
<reference evidence="2 3" key="1">
    <citation type="submission" date="2019-03" db="EMBL/GenBank/DDBJ databases">
        <title>Genomic Encyclopedia of Type Strains, Phase IV (KMG-IV): sequencing the most valuable type-strain genomes for metagenomic binning, comparative biology and taxonomic classification.</title>
        <authorList>
            <person name="Goeker M."/>
        </authorList>
    </citation>
    <scope>NUCLEOTIDE SEQUENCE [LARGE SCALE GENOMIC DNA]</scope>
    <source>
        <strain evidence="2 3">DSM 45707</strain>
    </source>
</reference>
<dbReference type="Proteomes" id="UP000294937">
    <property type="component" value="Unassembled WGS sequence"/>
</dbReference>
<protein>
    <submittedName>
        <fullName evidence="2">Putative DsbA family dithiol-disulfide isomerase</fullName>
    </submittedName>
</protein>
<dbReference type="SUPFAM" id="SSF52833">
    <property type="entry name" value="Thioredoxin-like"/>
    <property type="match status" value="1"/>
</dbReference>
<name>A0A4R3L4T1_9BACL</name>
<keyword evidence="2" id="KW-0413">Isomerase</keyword>
<evidence type="ECO:0000259" key="1">
    <source>
        <dbReference type="Pfam" id="PF01323"/>
    </source>
</evidence>
<dbReference type="AlphaFoldDB" id="A0A4R3L4T1"/>
<dbReference type="Pfam" id="PF01323">
    <property type="entry name" value="DSBA"/>
    <property type="match status" value="1"/>
</dbReference>
<dbReference type="GO" id="GO:0016853">
    <property type="term" value="F:isomerase activity"/>
    <property type="evidence" value="ECO:0007669"/>
    <property type="project" value="UniProtKB-KW"/>
</dbReference>
<evidence type="ECO:0000313" key="2">
    <source>
        <dbReference type="EMBL" id="TCS93965.1"/>
    </source>
</evidence>
<dbReference type="RefSeq" id="WP_165875935.1">
    <property type="nucleotide sequence ID" value="NZ_SMAG01000005.1"/>
</dbReference>
<dbReference type="Gene3D" id="3.40.30.10">
    <property type="entry name" value="Glutaredoxin"/>
    <property type="match status" value="1"/>
</dbReference>
<dbReference type="PANTHER" id="PTHR13887:SF41">
    <property type="entry name" value="THIOREDOXIN SUPERFAMILY PROTEIN"/>
    <property type="match status" value="1"/>
</dbReference>
<dbReference type="InterPro" id="IPR036249">
    <property type="entry name" value="Thioredoxin-like_sf"/>
</dbReference>
<proteinExistence type="predicted"/>
<dbReference type="InterPro" id="IPR001853">
    <property type="entry name" value="DSBA-like_thioredoxin_dom"/>
</dbReference>
<gene>
    <name evidence="2" type="ORF">EDD58_105176</name>
</gene>
<feature type="domain" description="DSBA-like thioredoxin" evidence="1">
    <location>
        <begin position="3"/>
        <end position="199"/>
    </location>
</feature>
<keyword evidence="3" id="KW-1185">Reference proteome</keyword>
<dbReference type="GO" id="GO:0016491">
    <property type="term" value="F:oxidoreductase activity"/>
    <property type="evidence" value="ECO:0007669"/>
    <property type="project" value="InterPro"/>
</dbReference>
<dbReference type="EMBL" id="SMAG01000005">
    <property type="protein sequence ID" value="TCS93965.1"/>
    <property type="molecule type" value="Genomic_DNA"/>
</dbReference>
<evidence type="ECO:0000313" key="3">
    <source>
        <dbReference type="Proteomes" id="UP000294937"/>
    </source>
</evidence>
<comment type="caution">
    <text evidence="2">The sequence shown here is derived from an EMBL/GenBank/DDBJ whole genome shotgun (WGS) entry which is preliminary data.</text>
</comment>
<dbReference type="PANTHER" id="PTHR13887">
    <property type="entry name" value="GLUTATHIONE S-TRANSFERASE KAPPA"/>
    <property type="match status" value="1"/>
</dbReference>
<accession>A0A4R3L4T1</accession>
<organism evidence="2 3">
    <name type="scientific">Hazenella coriacea</name>
    <dbReference type="NCBI Taxonomy" id="1179467"/>
    <lineage>
        <taxon>Bacteria</taxon>
        <taxon>Bacillati</taxon>
        <taxon>Bacillota</taxon>
        <taxon>Bacilli</taxon>
        <taxon>Bacillales</taxon>
        <taxon>Thermoactinomycetaceae</taxon>
        <taxon>Hazenella</taxon>
    </lineage>
</organism>
<sequence length="210" mass="24265">MKISIFQDTVCPWCRIGKKYLKEAIQQWEQESGQHVEIEYHAYLLNPDIPNEGKPFKKLIEEKMEGFKVEEVFHSVVETGKNVGFHFDFQKIEVMPNTIASHQLIKLTPPEKQEEMIDAIYEAYFDRGINIGDLDELLKIAVQHGLDQEEVRHQLTTEAHINEVQKDLDLAREYQIRGVPFIVINDELGLSGAQSPESILRVFRETQGNS</sequence>